<dbReference type="InterPro" id="IPR050155">
    <property type="entry name" value="HAD-like_hydrolase_sf"/>
</dbReference>
<dbReference type="GO" id="GO:0016787">
    <property type="term" value="F:hydrolase activity"/>
    <property type="evidence" value="ECO:0007669"/>
    <property type="project" value="UniProtKB-KW"/>
</dbReference>
<accession>A0ABU7SSJ4</accession>
<dbReference type="SUPFAM" id="SSF56784">
    <property type="entry name" value="HAD-like"/>
    <property type="match status" value="1"/>
</dbReference>
<dbReference type="PANTHER" id="PTHR43434">
    <property type="entry name" value="PHOSPHOGLYCOLATE PHOSPHATASE"/>
    <property type="match status" value="1"/>
</dbReference>
<dbReference type="PANTHER" id="PTHR43434:SF1">
    <property type="entry name" value="PHOSPHOGLYCOLATE PHOSPHATASE"/>
    <property type="match status" value="1"/>
</dbReference>
<dbReference type="Pfam" id="PF13419">
    <property type="entry name" value="HAD_2"/>
    <property type="match status" value="1"/>
</dbReference>
<evidence type="ECO:0000313" key="2">
    <source>
        <dbReference type="EMBL" id="MEE6701053.1"/>
    </source>
</evidence>
<dbReference type="InterPro" id="IPR006439">
    <property type="entry name" value="HAD-SF_hydro_IA"/>
</dbReference>
<dbReference type="NCBIfam" id="TIGR01549">
    <property type="entry name" value="HAD-SF-IA-v1"/>
    <property type="match status" value="1"/>
</dbReference>
<dbReference type="RefSeq" id="WP_331191776.1">
    <property type="nucleotide sequence ID" value="NZ_JAQSEN010000008.1"/>
</dbReference>
<sequence>MKNFIFDIDGTLIDTFNMYMPALMEILKDHGYRFADPARLKKNLYGIAAVDALQQLNIPAGEIAVINREWLTRAYQRFDQVRLLAGIPVVIEQLAARPDTKLAIVTSKTRAEYQQYFQDQYQFAKNFTVVVTADDTAAHKPAPEPLLLAMHRLAVDPATTVYIGDMPTDMQAAHAAGICFAGAMYAAGAGRPTDDLIDSIEYPCNTARS</sequence>
<dbReference type="EMBL" id="JAQSFA010000008">
    <property type="protein sequence ID" value="MEE6701053.1"/>
    <property type="molecule type" value="Genomic_DNA"/>
</dbReference>
<dbReference type="Proteomes" id="UP001335665">
    <property type="component" value="Unassembled WGS sequence"/>
</dbReference>
<dbReference type="InterPro" id="IPR023198">
    <property type="entry name" value="PGP-like_dom2"/>
</dbReference>
<keyword evidence="2" id="KW-0378">Hydrolase</keyword>
<proteinExistence type="predicted"/>
<dbReference type="Gene3D" id="3.40.50.1000">
    <property type="entry name" value="HAD superfamily/HAD-like"/>
    <property type="match status" value="1"/>
</dbReference>
<dbReference type="InterPro" id="IPR036412">
    <property type="entry name" value="HAD-like_sf"/>
</dbReference>
<dbReference type="InterPro" id="IPR001357">
    <property type="entry name" value="BRCT_dom"/>
</dbReference>
<dbReference type="InterPro" id="IPR041492">
    <property type="entry name" value="HAD_2"/>
</dbReference>
<name>A0ABU7SSJ4_9LACO</name>
<protein>
    <submittedName>
        <fullName evidence="2">HAD-IA family hydrolase</fullName>
    </submittedName>
</protein>
<evidence type="ECO:0000313" key="3">
    <source>
        <dbReference type="Proteomes" id="UP001335665"/>
    </source>
</evidence>
<dbReference type="InterPro" id="IPR023214">
    <property type="entry name" value="HAD_sf"/>
</dbReference>
<keyword evidence="3" id="KW-1185">Reference proteome</keyword>
<reference evidence="2 3" key="1">
    <citation type="submission" date="2023-02" db="EMBL/GenBank/DDBJ databases">
        <title>The predominant lactic acid bacteria and yeasts involved in the spontaneous fermentation of millet during the production of the traditional porridge Hausa koko in Ghana.</title>
        <authorList>
            <person name="Atter A."/>
            <person name="Diaz M."/>
        </authorList>
    </citation>
    <scope>NUCLEOTIDE SEQUENCE [LARGE SCALE GENOMIC DNA]</scope>
    <source>
        <strain evidence="2 3">FI11552</strain>
    </source>
</reference>
<dbReference type="SFLD" id="SFLDS00003">
    <property type="entry name" value="Haloacid_Dehalogenase"/>
    <property type="match status" value="1"/>
</dbReference>
<gene>
    <name evidence="2" type="ORF">PS396_04495</name>
</gene>
<dbReference type="SFLD" id="SFLDG01129">
    <property type="entry name" value="C1.5:_HAD__Beta-PGM__Phosphata"/>
    <property type="match status" value="1"/>
</dbReference>
<dbReference type="Gene3D" id="1.10.150.240">
    <property type="entry name" value="Putative phosphatase, domain 2"/>
    <property type="match status" value="1"/>
</dbReference>
<dbReference type="PROSITE" id="PS50172">
    <property type="entry name" value="BRCT"/>
    <property type="match status" value="1"/>
</dbReference>
<evidence type="ECO:0000259" key="1">
    <source>
        <dbReference type="PROSITE" id="PS50172"/>
    </source>
</evidence>
<feature type="domain" description="BRCT" evidence="1">
    <location>
        <begin position="1"/>
        <end position="77"/>
    </location>
</feature>
<organism evidence="2 3">
    <name type="scientific">Limosilactobacillus pontis</name>
    <dbReference type="NCBI Taxonomy" id="35787"/>
    <lineage>
        <taxon>Bacteria</taxon>
        <taxon>Bacillati</taxon>
        <taxon>Bacillota</taxon>
        <taxon>Bacilli</taxon>
        <taxon>Lactobacillales</taxon>
        <taxon>Lactobacillaceae</taxon>
        <taxon>Limosilactobacillus</taxon>
    </lineage>
</organism>
<comment type="caution">
    <text evidence="2">The sequence shown here is derived from an EMBL/GenBank/DDBJ whole genome shotgun (WGS) entry which is preliminary data.</text>
</comment>